<dbReference type="AlphaFoldDB" id="A0A8B4TUX1"/>
<accession>A0A8B4TUX1</accession>
<dbReference type="InterPro" id="IPR010455">
    <property type="entry name" value="Phage_82_GpQ"/>
</dbReference>
<gene>
    <name evidence="1" type="ORF">SAMEA3538780_02583</name>
</gene>
<evidence type="ECO:0000313" key="1">
    <source>
        <dbReference type="EMBL" id="SXD95378.1"/>
    </source>
</evidence>
<comment type="caution">
    <text evidence="1">The sequence shown here is derived from an EMBL/GenBank/DDBJ whole genome shotgun (WGS) entry which is preliminary data.</text>
</comment>
<proteinExistence type="predicted"/>
<evidence type="ECO:0000313" key="2">
    <source>
        <dbReference type="Proteomes" id="UP000257712"/>
    </source>
</evidence>
<dbReference type="Proteomes" id="UP000257712">
    <property type="component" value="Unassembled WGS sequence"/>
</dbReference>
<sequence length="232" mass="26864">MNLQNLEYTRIEVRRALLDLSGATKGQLEAFSENPPADKNKNPRRASHMVDLEGGIGCGPSVVKALTTPVHVMETRSRRRPMPPINDIEFGYSPWRRAVNLLEEHHQAWVRYCYGFDLNFRYQTIMCQHIWTEYQNYQVGRAIQSRVIKKLVGLVWLAAQEVAATRNNETYKAYAGAALARMVSVDRSTWKRVYAGHWDRLKKAFVEMDSNALQHIYSHHEQIEEARTEKCD</sequence>
<dbReference type="EMBL" id="UJZG01000006">
    <property type="protein sequence ID" value="SXD95378.1"/>
    <property type="molecule type" value="Genomic_DNA"/>
</dbReference>
<reference evidence="1 2" key="1">
    <citation type="submission" date="2018-08" db="EMBL/GenBank/DDBJ databases">
        <authorList>
            <consortium name="Pathogen Informatics"/>
        </authorList>
    </citation>
    <scope>NUCLEOTIDE SEQUENCE [LARGE SCALE GENOMIC DNA]</scope>
    <source>
        <strain evidence="1 2">EuSCAPE_IT371</strain>
    </source>
</reference>
<protein>
    <submittedName>
        <fullName evidence="1">Phage antitermination protein Q</fullName>
    </submittedName>
</protein>
<dbReference type="RefSeq" id="WP_020324476.1">
    <property type="nucleotide sequence ID" value="NZ_UJZG01000006.1"/>
</dbReference>
<name>A0A8B4TUX1_9ENTR</name>
<organism evidence="1 2">
    <name type="scientific">Klebsiella quasivariicola</name>
    <dbReference type="NCBI Taxonomy" id="2026240"/>
    <lineage>
        <taxon>Bacteria</taxon>
        <taxon>Pseudomonadati</taxon>
        <taxon>Pseudomonadota</taxon>
        <taxon>Gammaproteobacteria</taxon>
        <taxon>Enterobacterales</taxon>
        <taxon>Enterobacteriaceae</taxon>
        <taxon>Klebsiella/Raoultella group</taxon>
        <taxon>Klebsiella</taxon>
        <taxon>Klebsiella pneumoniae complex</taxon>
    </lineage>
</organism>
<dbReference type="Pfam" id="PF06323">
    <property type="entry name" value="Phage_antiter_Q"/>
    <property type="match status" value="1"/>
</dbReference>